<dbReference type="Gene3D" id="3.30.930.10">
    <property type="entry name" value="Bira Bifunctional Protein, Domain 2"/>
    <property type="match status" value="1"/>
</dbReference>
<feature type="region of interest" description="Aspartate" evidence="7">
    <location>
        <begin position="200"/>
        <end position="203"/>
    </location>
</feature>
<dbReference type="InterPro" id="IPR029351">
    <property type="entry name" value="GAD_dom"/>
</dbReference>
<dbReference type="GO" id="GO:0005524">
    <property type="term" value="F:ATP binding"/>
    <property type="evidence" value="ECO:0007669"/>
    <property type="project" value="UniProtKB-UniRule"/>
</dbReference>
<feature type="site" description="Important for tRNA non-discrimination" evidence="7">
    <location>
        <position position="83"/>
    </location>
</feature>
<evidence type="ECO:0000256" key="7">
    <source>
        <dbReference type="HAMAP-Rule" id="MF_00044"/>
    </source>
</evidence>
<dbReference type="GO" id="GO:0006422">
    <property type="term" value="P:aspartyl-tRNA aminoacylation"/>
    <property type="evidence" value="ECO:0007669"/>
    <property type="project" value="UniProtKB-UniRule"/>
</dbReference>
<name>A0AAJ6CSN0_9CHLR</name>
<evidence type="ECO:0000259" key="9">
    <source>
        <dbReference type="Pfam" id="PF01336"/>
    </source>
</evidence>
<comment type="subcellular location">
    <subcellularLocation>
        <location evidence="7">Cytoplasm</location>
    </subcellularLocation>
</comment>
<evidence type="ECO:0000256" key="1">
    <source>
        <dbReference type="ARBA" id="ARBA00006303"/>
    </source>
</evidence>
<dbReference type="InterPro" id="IPR004524">
    <property type="entry name" value="Asp-tRNA-ligase_1"/>
</dbReference>
<reference evidence="13 14" key="1">
    <citation type="submission" date="2019-11" db="EMBL/GenBank/DDBJ databases">
        <authorList>
            <person name="Cho J.-C."/>
        </authorList>
    </citation>
    <scope>NUCLEOTIDE SEQUENCE [LARGE SCALE GENOMIC DNA]</scope>
    <source>
        <strain evidence="12 13">JH1073</strain>
        <strain evidence="11 14">JH702</strain>
    </source>
</reference>
<keyword evidence="4 7" id="KW-0067">ATP-binding</keyword>
<feature type="binding site" evidence="7">
    <location>
        <position position="222"/>
    </location>
    <ligand>
        <name>L-aspartate</name>
        <dbReference type="ChEBI" id="CHEBI:29991"/>
    </ligand>
</feature>
<feature type="domain" description="Aminoacyl-tRNA synthetase class II (D/K/N)" evidence="8">
    <location>
        <begin position="123"/>
        <end position="570"/>
    </location>
</feature>
<feature type="site" description="Important for tRNA non-discrimination" evidence="7">
    <location>
        <position position="31"/>
    </location>
</feature>
<reference evidence="13" key="3">
    <citation type="submission" date="2023-06" db="EMBL/GenBank/DDBJ databases">
        <title>Pangenomics reveal diversification of enzyme families and niche specialization in globally abundant SAR202 bacteria.</title>
        <authorList>
            <person name="Saw J.H.W."/>
        </authorList>
    </citation>
    <scope>NUCLEOTIDE SEQUENCE [LARGE SCALE GENOMIC DNA]</scope>
    <source>
        <strain evidence="13">JH1073</strain>
    </source>
</reference>
<dbReference type="SUPFAM" id="SSF50249">
    <property type="entry name" value="Nucleic acid-binding proteins"/>
    <property type="match status" value="1"/>
</dbReference>
<accession>A0AAJ6CSN0</accession>
<dbReference type="EC" id="6.1.1.23" evidence="7"/>
<dbReference type="Proteomes" id="UP001321249">
    <property type="component" value="Unassembled WGS sequence"/>
</dbReference>
<feature type="domain" description="OB" evidence="9">
    <location>
        <begin position="19"/>
        <end position="104"/>
    </location>
</feature>
<proteinExistence type="inferred from homology"/>
<evidence type="ECO:0000259" key="10">
    <source>
        <dbReference type="Pfam" id="PF02938"/>
    </source>
</evidence>
<dbReference type="Gene3D" id="2.40.50.140">
    <property type="entry name" value="Nucleic acid-binding proteins"/>
    <property type="match status" value="1"/>
</dbReference>
<feature type="binding site" evidence="7">
    <location>
        <position position="501"/>
    </location>
    <ligand>
        <name>L-aspartate</name>
        <dbReference type="ChEBI" id="CHEBI:29991"/>
    </ligand>
</feature>
<dbReference type="InterPro" id="IPR004115">
    <property type="entry name" value="GAD-like_sf"/>
</dbReference>
<feature type="binding site" evidence="7">
    <location>
        <position position="176"/>
    </location>
    <ligand>
        <name>L-aspartate</name>
        <dbReference type="ChEBI" id="CHEBI:29991"/>
    </ligand>
</feature>
<evidence type="ECO:0000313" key="12">
    <source>
        <dbReference type="EMBL" id="WFG38542.1"/>
    </source>
</evidence>
<feature type="binding site" evidence="7">
    <location>
        <position position="231"/>
    </location>
    <ligand>
        <name>ATP</name>
        <dbReference type="ChEBI" id="CHEBI:30616"/>
    </ligand>
</feature>
<protein>
    <recommendedName>
        <fullName evidence="7">Aspartate--tRNA(Asp/Asn) ligase</fullName>
        <ecNumber evidence="7">6.1.1.23</ecNumber>
    </recommendedName>
    <alternativeName>
        <fullName evidence="7">Aspartyl-tRNA synthetase</fullName>
        <shortName evidence="7">AspRS</shortName>
    </alternativeName>
    <alternativeName>
        <fullName evidence="7">Non-discriminating aspartyl-tRNA synthetase</fullName>
        <shortName evidence="7">ND-AspRS</shortName>
    </alternativeName>
</protein>
<dbReference type="GO" id="GO:0004815">
    <property type="term" value="F:aspartate-tRNA ligase activity"/>
    <property type="evidence" value="ECO:0007669"/>
    <property type="project" value="UniProtKB-UniRule"/>
</dbReference>
<keyword evidence="13" id="KW-1185">Reference proteome</keyword>
<evidence type="ECO:0000259" key="8">
    <source>
        <dbReference type="Pfam" id="PF00152"/>
    </source>
</evidence>
<dbReference type="InterPro" id="IPR045864">
    <property type="entry name" value="aa-tRNA-synth_II/BPL/LPL"/>
</dbReference>
<keyword evidence="2 7" id="KW-0436">Ligase</keyword>
<dbReference type="EMBL" id="WMBE01000002">
    <property type="protein sequence ID" value="MDG0867131.1"/>
    <property type="molecule type" value="Genomic_DNA"/>
</dbReference>
<dbReference type="InterPro" id="IPR047089">
    <property type="entry name" value="Asp-tRNA-ligase_1_N"/>
</dbReference>
<dbReference type="Pfam" id="PF00152">
    <property type="entry name" value="tRNA-synt_2"/>
    <property type="match status" value="1"/>
</dbReference>
<dbReference type="CDD" id="cd04317">
    <property type="entry name" value="EcAspRS_like_N"/>
    <property type="match status" value="1"/>
</dbReference>
<dbReference type="RefSeq" id="WP_342825165.1">
    <property type="nucleotide sequence ID" value="NZ_CP046146.1"/>
</dbReference>
<dbReference type="GO" id="GO:0050560">
    <property type="term" value="F:aspartate-tRNA(Asn) ligase activity"/>
    <property type="evidence" value="ECO:0007669"/>
    <property type="project" value="UniProtKB-EC"/>
</dbReference>
<gene>
    <name evidence="7 12" type="primary">aspS</name>
    <name evidence="11" type="ORF">GKO46_08590</name>
    <name evidence="12" type="ORF">GKO48_02595</name>
</gene>
<reference evidence="12" key="2">
    <citation type="journal article" date="2023" name="Nat. Commun.">
        <title>Cultivation of marine bacteria of the SAR202 clade.</title>
        <authorList>
            <person name="Lim Y."/>
            <person name="Seo J.H."/>
            <person name="Giovannoni S.J."/>
            <person name="Kang I."/>
            <person name="Cho J.C."/>
        </authorList>
    </citation>
    <scope>NUCLEOTIDE SEQUENCE</scope>
    <source>
        <strain evidence="12">JH1073</strain>
    </source>
</reference>
<dbReference type="InterPro" id="IPR002312">
    <property type="entry name" value="Asp/Asn-tRNA-synth_IIb"/>
</dbReference>
<keyword evidence="7" id="KW-0963">Cytoplasm</keyword>
<dbReference type="SUPFAM" id="SSF55681">
    <property type="entry name" value="Class II aaRS and biotin synthetases"/>
    <property type="match status" value="1"/>
</dbReference>
<dbReference type="GO" id="GO:0005737">
    <property type="term" value="C:cytoplasm"/>
    <property type="evidence" value="ECO:0007669"/>
    <property type="project" value="UniProtKB-SubCell"/>
</dbReference>
<comment type="function">
    <text evidence="7">Aspartyl-tRNA synthetase with relaxed tRNA specificity since it is able to aspartylate not only its cognate tRNA(Asp) but also tRNA(Asn). Reaction proceeds in two steps: L-aspartate is first activated by ATP to form Asp-AMP and then transferred to the acceptor end of tRNA(Asp/Asn).</text>
</comment>
<dbReference type="Proteomes" id="UP001219901">
    <property type="component" value="Chromosome"/>
</dbReference>
<evidence type="ECO:0000313" key="13">
    <source>
        <dbReference type="Proteomes" id="UP001219901"/>
    </source>
</evidence>
<evidence type="ECO:0000256" key="3">
    <source>
        <dbReference type="ARBA" id="ARBA00022741"/>
    </source>
</evidence>
<dbReference type="AlphaFoldDB" id="A0AAJ6CSN0"/>
<keyword evidence="6 7" id="KW-0030">Aminoacyl-tRNA synthetase</keyword>
<comment type="catalytic activity">
    <reaction evidence="7">
        <text>tRNA(Asx) + L-aspartate + ATP = L-aspartyl-tRNA(Asx) + AMP + diphosphate</text>
        <dbReference type="Rhea" id="RHEA:18349"/>
        <dbReference type="Rhea" id="RHEA-COMP:9710"/>
        <dbReference type="Rhea" id="RHEA-COMP:9711"/>
        <dbReference type="ChEBI" id="CHEBI:29991"/>
        <dbReference type="ChEBI" id="CHEBI:30616"/>
        <dbReference type="ChEBI" id="CHEBI:33019"/>
        <dbReference type="ChEBI" id="CHEBI:78442"/>
        <dbReference type="ChEBI" id="CHEBI:78516"/>
        <dbReference type="ChEBI" id="CHEBI:456215"/>
        <dbReference type="EC" id="6.1.1.23"/>
    </reaction>
</comment>
<feature type="binding site" evidence="7">
    <location>
        <position position="494"/>
    </location>
    <ligand>
        <name>ATP</name>
        <dbReference type="ChEBI" id="CHEBI:30616"/>
    </ligand>
</feature>
<feature type="binding site" evidence="7">
    <location>
        <begin position="222"/>
        <end position="224"/>
    </location>
    <ligand>
        <name>ATP</name>
        <dbReference type="ChEBI" id="CHEBI:30616"/>
    </ligand>
</feature>
<dbReference type="HAMAP" id="MF_00044">
    <property type="entry name" value="Asp_tRNA_synth_type1"/>
    <property type="match status" value="1"/>
</dbReference>
<comment type="subunit">
    <text evidence="7">Homodimer.</text>
</comment>
<feature type="binding site" evidence="7">
    <location>
        <position position="460"/>
    </location>
    <ligand>
        <name>L-aspartate</name>
        <dbReference type="ChEBI" id="CHEBI:29991"/>
    </ligand>
</feature>
<dbReference type="CDD" id="cd00777">
    <property type="entry name" value="AspRS_core"/>
    <property type="match status" value="1"/>
</dbReference>
<dbReference type="Gene3D" id="3.30.1360.30">
    <property type="entry name" value="GAD-like domain"/>
    <property type="match status" value="1"/>
</dbReference>
<dbReference type="NCBIfam" id="TIGR00459">
    <property type="entry name" value="aspS_bact"/>
    <property type="match status" value="1"/>
</dbReference>
<evidence type="ECO:0000313" key="11">
    <source>
        <dbReference type="EMBL" id="MDG0867131.1"/>
    </source>
</evidence>
<dbReference type="PANTHER" id="PTHR22594">
    <property type="entry name" value="ASPARTYL/LYSYL-TRNA SYNTHETASE"/>
    <property type="match status" value="1"/>
</dbReference>
<keyword evidence="3 7" id="KW-0547">Nucleotide-binding</keyword>
<feature type="domain" description="GAD" evidence="10">
    <location>
        <begin position="314"/>
        <end position="417"/>
    </location>
</feature>
<dbReference type="InterPro" id="IPR047090">
    <property type="entry name" value="AspRS_core"/>
</dbReference>
<dbReference type="InterPro" id="IPR012340">
    <property type="entry name" value="NA-bd_OB-fold"/>
</dbReference>
<dbReference type="SUPFAM" id="SSF55261">
    <property type="entry name" value="GAD domain-like"/>
    <property type="match status" value="1"/>
</dbReference>
<keyword evidence="5 7" id="KW-0648">Protein biosynthesis</keyword>
<dbReference type="Pfam" id="PF01336">
    <property type="entry name" value="tRNA_anti-codon"/>
    <property type="match status" value="1"/>
</dbReference>
<evidence type="ECO:0000256" key="2">
    <source>
        <dbReference type="ARBA" id="ARBA00022598"/>
    </source>
</evidence>
<dbReference type="EMBL" id="CP046147">
    <property type="protein sequence ID" value="WFG38542.1"/>
    <property type="molecule type" value="Genomic_DNA"/>
</dbReference>
<evidence type="ECO:0000256" key="5">
    <source>
        <dbReference type="ARBA" id="ARBA00022917"/>
    </source>
</evidence>
<dbReference type="Pfam" id="PF02938">
    <property type="entry name" value="GAD"/>
    <property type="match status" value="1"/>
</dbReference>
<dbReference type="InterPro" id="IPR004364">
    <property type="entry name" value="Aa-tRNA-synt_II"/>
</dbReference>
<dbReference type="GO" id="GO:0003676">
    <property type="term" value="F:nucleic acid binding"/>
    <property type="evidence" value="ECO:0007669"/>
    <property type="project" value="InterPro"/>
</dbReference>
<feature type="binding site" evidence="7">
    <location>
        <begin position="546"/>
        <end position="549"/>
    </location>
    <ligand>
        <name>ATP</name>
        <dbReference type="ChEBI" id="CHEBI:30616"/>
    </ligand>
</feature>
<sequence>MYKDTNCGEPRDTSVGSVITVAGWVHRRRDHGNLIFIDLRDRSGLLQVVFNPEYGEKAHDLAQSLRSEWVVQVTGKVVSRLEGAENPDLPTGAVELSATELVVLNQSITPPFEINSDEIEVDANTRLKYRFMDLRRPRMQEVLKLRHKVTHIMWDYLTDQGFTQVETPILIKSTPEGARDYVVPSRVHPGDFYALPQSPQQLKQLLMVSGVERYFQIARCFRDEDLRADRQPEHTQLDFEMSFVHQDDVMKVVEELYTRIVKETLPEAEVSGPFTRLTYAESMERFGTDKPDMRFGMELTTITETAATSDARVFQAVASSGGSIRGFVAPGCGNYGRRQTDDLTEFAKSSGAQGLVFIALDESAASIDALEDDHIKSPLKKFLSLDVIKKMAIEMGAAPGDLMLIVAGTDKLVNTVLSNLRNEMAKRLDMVDPKQIAFAWVYDFPLFDWDEELQKYEPAHHVFSSPKAEHMEYLDTDPGKVIGTLWDLVCNGSEMGSGSIRIHDKDLQTKLFNIIGYTEDQISDRFGQLLTAFTYGAPPHGGMGLGLDRLVAILAGEEAIREVIAFPKTQSAFDPLFEAPSRIEDQQLEDLHIRVVMPKS</sequence>
<dbReference type="InterPro" id="IPR004365">
    <property type="entry name" value="NA-bd_OB_tRNA"/>
</dbReference>
<dbReference type="NCBIfam" id="NF001750">
    <property type="entry name" value="PRK00476.1"/>
    <property type="match status" value="1"/>
</dbReference>
<evidence type="ECO:0000313" key="14">
    <source>
        <dbReference type="Proteomes" id="UP001321249"/>
    </source>
</evidence>
<evidence type="ECO:0000256" key="6">
    <source>
        <dbReference type="ARBA" id="ARBA00023146"/>
    </source>
</evidence>
<dbReference type="PRINTS" id="PR01042">
    <property type="entry name" value="TRNASYNTHASP"/>
</dbReference>
<dbReference type="PANTHER" id="PTHR22594:SF5">
    <property type="entry name" value="ASPARTATE--TRNA LIGASE, MITOCHONDRIAL"/>
    <property type="match status" value="1"/>
</dbReference>
<comment type="similarity">
    <text evidence="1 7">Belongs to the class-II aminoacyl-tRNA synthetase family. Type 1 subfamily.</text>
</comment>
<evidence type="ECO:0000256" key="4">
    <source>
        <dbReference type="ARBA" id="ARBA00022840"/>
    </source>
</evidence>
<organism evidence="12 13">
    <name type="scientific">Candidatus Lucifugimonas marina</name>
    <dbReference type="NCBI Taxonomy" id="3038979"/>
    <lineage>
        <taxon>Bacteria</taxon>
        <taxon>Bacillati</taxon>
        <taxon>Chloroflexota</taxon>
        <taxon>Dehalococcoidia</taxon>
        <taxon>SAR202 cluster</taxon>
        <taxon>Candidatus Lucifugimonadales</taxon>
        <taxon>Candidatus Lucifugimonadaceae</taxon>
        <taxon>Candidatus Lucifugimonas</taxon>
    </lineage>
</organism>